<feature type="transmembrane region" description="Helical" evidence="9">
    <location>
        <begin position="196"/>
        <end position="219"/>
    </location>
</feature>
<dbReference type="PANTHER" id="PTHR12226">
    <property type="entry name" value="MANNOSE-P-DOLICHOL UTILIZATION DEFECT 1 LEC35 -RELATED"/>
    <property type="match status" value="1"/>
</dbReference>
<protein>
    <recommendedName>
        <fullName evidence="8">Mannose-P-dolichol utilization defect 1 protein homolog</fullName>
    </recommendedName>
</protein>
<evidence type="ECO:0000256" key="4">
    <source>
        <dbReference type="ARBA" id="ARBA00022737"/>
    </source>
</evidence>
<evidence type="ECO:0000256" key="8">
    <source>
        <dbReference type="PIRNR" id="PIRNR023381"/>
    </source>
</evidence>
<name>A0A7S1NI11_9EUGL</name>
<keyword evidence="6 8" id="KW-0472">Membrane</keyword>
<dbReference type="InterPro" id="IPR016817">
    <property type="entry name" value="MannP-dilichol_defect-1"/>
</dbReference>
<feature type="transmembrane region" description="Helical" evidence="9">
    <location>
        <begin position="133"/>
        <end position="154"/>
    </location>
</feature>
<evidence type="ECO:0000256" key="3">
    <source>
        <dbReference type="ARBA" id="ARBA00022692"/>
    </source>
</evidence>
<dbReference type="PANTHER" id="PTHR12226:SF2">
    <property type="entry name" value="MANNOSE-P-DOLICHOL UTILIZATION DEFECT 1 PROTEIN"/>
    <property type="match status" value="1"/>
</dbReference>
<evidence type="ECO:0000313" key="10">
    <source>
        <dbReference type="EMBL" id="CAD9022196.1"/>
    </source>
</evidence>
<evidence type="ECO:0000256" key="1">
    <source>
        <dbReference type="ARBA" id="ARBA00004141"/>
    </source>
</evidence>
<dbReference type="SMART" id="SM00679">
    <property type="entry name" value="CTNS"/>
    <property type="match status" value="2"/>
</dbReference>
<keyword evidence="5 8" id="KW-1133">Transmembrane helix</keyword>
<evidence type="ECO:0000256" key="5">
    <source>
        <dbReference type="ARBA" id="ARBA00022989"/>
    </source>
</evidence>
<dbReference type="GO" id="GO:0016020">
    <property type="term" value="C:membrane"/>
    <property type="evidence" value="ECO:0007669"/>
    <property type="project" value="UniProtKB-SubCell"/>
</dbReference>
<reference evidence="10" key="1">
    <citation type="submission" date="2021-01" db="EMBL/GenBank/DDBJ databases">
        <authorList>
            <person name="Corre E."/>
            <person name="Pelletier E."/>
            <person name="Niang G."/>
            <person name="Scheremetjew M."/>
            <person name="Finn R."/>
            <person name="Kale V."/>
            <person name="Holt S."/>
            <person name="Cochrane G."/>
            <person name="Meng A."/>
            <person name="Brown T."/>
            <person name="Cohen L."/>
        </authorList>
    </citation>
    <scope>NUCLEOTIDE SEQUENCE</scope>
    <source>
        <strain evidence="10">NIES-381</strain>
    </source>
</reference>
<keyword evidence="4" id="KW-0677">Repeat</keyword>
<comment type="similarity">
    <text evidence="7 8">Belongs to the MPDU1 (TC 2.A.43.3) family.</text>
</comment>
<feature type="transmembrane region" description="Helical" evidence="9">
    <location>
        <begin position="51"/>
        <end position="71"/>
    </location>
</feature>
<proteinExistence type="inferred from homology"/>
<dbReference type="InterPro" id="IPR006603">
    <property type="entry name" value="PQ-loop_rpt"/>
</dbReference>
<accession>A0A7S1NI11</accession>
<dbReference type="Gene3D" id="1.20.1280.290">
    <property type="match status" value="2"/>
</dbReference>
<evidence type="ECO:0000256" key="6">
    <source>
        <dbReference type="ARBA" id="ARBA00023136"/>
    </source>
</evidence>
<feature type="transmembrane region" description="Helical" evidence="9">
    <location>
        <begin position="166"/>
        <end position="190"/>
    </location>
</feature>
<keyword evidence="2" id="KW-0813">Transport</keyword>
<evidence type="ECO:0000256" key="2">
    <source>
        <dbReference type="ARBA" id="ARBA00022448"/>
    </source>
</evidence>
<dbReference type="Pfam" id="PF04193">
    <property type="entry name" value="PQ-loop"/>
    <property type="match status" value="2"/>
</dbReference>
<comment type="subcellular location">
    <subcellularLocation>
        <location evidence="1 8">Membrane</location>
        <topology evidence="1 8">Multi-pass membrane protein</topology>
    </subcellularLocation>
</comment>
<keyword evidence="3 8" id="KW-0812">Transmembrane</keyword>
<evidence type="ECO:0000256" key="7">
    <source>
        <dbReference type="ARBA" id="ARBA00038475"/>
    </source>
</evidence>
<evidence type="ECO:0000256" key="9">
    <source>
        <dbReference type="SAM" id="Phobius"/>
    </source>
</evidence>
<dbReference type="AlphaFoldDB" id="A0A7S1NI11"/>
<dbReference type="EMBL" id="HBGA01088984">
    <property type="protein sequence ID" value="CAD9022196.1"/>
    <property type="molecule type" value="Transcribed_RNA"/>
</dbReference>
<feature type="transmembrane region" description="Helical" evidence="9">
    <location>
        <begin position="109"/>
        <end position="127"/>
    </location>
</feature>
<gene>
    <name evidence="10" type="ORF">EGYM00392_LOCUS33317</name>
</gene>
<organism evidence="10">
    <name type="scientific">Eutreptiella gymnastica</name>
    <dbReference type="NCBI Taxonomy" id="73025"/>
    <lineage>
        <taxon>Eukaryota</taxon>
        <taxon>Discoba</taxon>
        <taxon>Euglenozoa</taxon>
        <taxon>Euglenida</taxon>
        <taxon>Spirocuta</taxon>
        <taxon>Euglenophyceae</taxon>
        <taxon>Eutreptiales</taxon>
        <taxon>Eutreptiaceae</taxon>
        <taxon>Eutreptiella</taxon>
    </lineage>
</organism>
<feature type="transmembrane region" description="Helical" evidence="9">
    <location>
        <begin position="20"/>
        <end position="39"/>
    </location>
</feature>
<dbReference type="PIRSF" id="PIRSF023381">
    <property type="entry name" value="MannP-dilichol_defect-1p"/>
    <property type="match status" value="1"/>
</dbReference>
<feature type="transmembrane region" description="Helical" evidence="9">
    <location>
        <begin position="83"/>
        <end position="102"/>
    </location>
</feature>
<sequence length="227" mass="24766">MQLTDLTMEVLNGDFSKAAALISLLLSYAIVAGSFTLKLPQILKIMKSGSARGISLSMLQMELFGYAISALYNFGQGYDLSTYAENVVILFQNLALVVIVASYQKRIDLTLIVGMALFFLWVILTAVEAHPVLPSATWALMTFGNIPLFAFSRIPQIMTNFKTKDVGVTAVSGFILAWGGNIARIFTTLVEVNDPVILAGFCINAVLNGTIIVQCFMYGDRSEKKAQ</sequence>